<feature type="domain" description="UBC core" evidence="1">
    <location>
        <begin position="4"/>
        <end position="174"/>
    </location>
</feature>
<protein>
    <submittedName>
        <fullName evidence="2">SUMO-conjugating enzyme</fullName>
    </submittedName>
</protein>
<dbReference type="Gene3D" id="3.10.110.10">
    <property type="entry name" value="Ubiquitin Conjugating Enzyme"/>
    <property type="match status" value="1"/>
</dbReference>
<dbReference type="InterPro" id="IPR016135">
    <property type="entry name" value="UBQ-conjugating_enzyme/RWD"/>
</dbReference>
<sequence length="181" mass="21126">MSGIAIARLAEERKAWRKDHPFGFVARPAKNPDQSLNLMIWECAIPGKKGTPWEGGQYKLRMIFKEDYPSTPPKCKFEPPLFHPNMKKRTGGQPSLSSRSYWESKIFLMSLTSRIPPRQKPTLFIAKTDWSMKREYELKQGQWPHKNKSSDYLSSVTEYIFAFKANMWLFGHCPHILFVDK</sequence>
<dbReference type="InterPro" id="IPR050113">
    <property type="entry name" value="Ub_conjugating_enzyme"/>
</dbReference>
<evidence type="ECO:0000313" key="3">
    <source>
        <dbReference type="Proteomes" id="UP001219518"/>
    </source>
</evidence>
<dbReference type="Proteomes" id="UP001219518">
    <property type="component" value="Unassembled WGS sequence"/>
</dbReference>
<dbReference type="SUPFAM" id="SSF54495">
    <property type="entry name" value="UBC-like"/>
    <property type="match status" value="1"/>
</dbReference>
<evidence type="ECO:0000259" key="1">
    <source>
        <dbReference type="PROSITE" id="PS50127"/>
    </source>
</evidence>
<dbReference type="InterPro" id="IPR000608">
    <property type="entry name" value="UBC"/>
</dbReference>
<reference evidence="2" key="2">
    <citation type="journal article" date="2023" name="BMC Genomics">
        <title>Pest status, molecular evolution, and epigenetic factors derived from the genome assembly of Frankliniella fusca, a thysanopteran phytovirus vector.</title>
        <authorList>
            <person name="Catto M.A."/>
            <person name="Labadie P.E."/>
            <person name="Jacobson A.L."/>
            <person name="Kennedy G.G."/>
            <person name="Srinivasan R."/>
            <person name="Hunt B.G."/>
        </authorList>
    </citation>
    <scope>NUCLEOTIDE SEQUENCE</scope>
    <source>
        <strain evidence="2">PL_HMW_Pooled</strain>
    </source>
</reference>
<organism evidence="2 3">
    <name type="scientific">Frankliniella fusca</name>
    <dbReference type="NCBI Taxonomy" id="407009"/>
    <lineage>
        <taxon>Eukaryota</taxon>
        <taxon>Metazoa</taxon>
        <taxon>Ecdysozoa</taxon>
        <taxon>Arthropoda</taxon>
        <taxon>Hexapoda</taxon>
        <taxon>Insecta</taxon>
        <taxon>Pterygota</taxon>
        <taxon>Neoptera</taxon>
        <taxon>Paraneoptera</taxon>
        <taxon>Thysanoptera</taxon>
        <taxon>Terebrantia</taxon>
        <taxon>Thripoidea</taxon>
        <taxon>Thripidae</taxon>
        <taxon>Frankliniella</taxon>
    </lineage>
</organism>
<dbReference type="PANTHER" id="PTHR24067">
    <property type="entry name" value="UBIQUITIN-CONJUGATING ENZYME E2"/>
    <property type="match status" value="1"/>
</dbReference>
<keyword evidence="3" id="KW-1185">Reference proteome</keyword>
<reference evidence="2" key="1">
    <citation type="submission" date="2021-07" db="EMBL/GenBank/DDBJ databases">
        <authorList>
            <person name="Catto M.A."/>
            <person name="Jacobson A."/>
            <person name="Kennedy G."/>
            <person name="Labadie P."/>
            <person name="Hunt B.G."/>
            <person name="Srinivasan R."/>
        </authorList>
    </citation>
    <scope>NUCLEOTIDE SEQUENCE</scope>
    <source>
        <strain evidence="2">PL_HMW_Pooled</strain>
        <tissue evidence="2">Head</tissue>
    </source>
</reference>
<proteinExistence type="predicted"/>
<dbReference type="EMBL" id="JAHWGI010000219">
    <property type="protein sequence ID" value="KAK3911025.1"/>
    <property type="molecule type" value="Genomic_DNA"/>
</dbReference>
<comment type="caution">
    <text evidence="2">The sequence shown here is derived from an EMBL/GenBank/DDBJ whole genome shotgun (WGS) entry which is preliminary data.</text>
</comment>
<gene>
    <name evidence="2" type="ORF">KUF71_020729</name>
</gene>
<dbReference type="SMART" id="SM00212">
    <property type="entry name" value="UBCc"/>
    <property type="match status" value="1"/>
</dbReference>
<evidence type="ECO:0000313" key="2">
    <source>
        <dbReference type="EMBL" id="KAK3911025.1"/>
    </source>
</evidence>
<accession>A0AAE1GZY8</accession>
<dbReference type="AlphaFoldDB" id="A0AAE1GZY8"/>
<dbReference type="PROSITE" id="PS50127">
    <property type="entry name" value="UBC_2"/>
    <property type="match status" value="1"/>
</dbReference>
<name>A0AAE1GZY8_9NEOP</name>
<dbReference type="Pfam" id="PF00179">
    <property type="entry name" value="UQ_con"/>
    <property type="match status" value="1"/>
</dbReference>